<organism evidence="1 2">
    <name type="scientific">Strigamia maritima</name>
    <name type="common">European centipede</name>
    <name type="synonym">Geophilus maritimus</name>
    <dbReference type="NCBI Taxonomy" id="126957"/>
    <lineage>
        <taxon>Eukaryota</taxon>
        <taxon>Metazoa</taxon>
        <taxon>Ecdysozoa</taxon>
        <taxon>Arthropoda</taxon>
        <taxon>Myriapoda</taxon>
        <taxon>Chilopoda</taxon>
        <taxon>Pleurostigmophora</taxon>
        <taxon>Geophilomorpha</taxon>
        <taxon>Linotaeniidae</taxon>
        <taxon>Strigamia</taxon>
    </lineage>
</organism>
<dbReference type="HOGENOM" id="CLU_2018086_0_0_1"/>
<evidence type="ECO:0000313" key="2">
    <source>
        <dbReference type="Proteomes" id="UP000014500"/>
    </source>
</evidence>
<sequence>MDSPDILRFIIRLEDSTDTTNIVQVKLAWVWEELKKLCPKGVVVACHNAKTSERIADQSLYRQHVVILNPKQRSSRWIFSSVSDVKLMLIIATRHVKRQPLPVLEGYHFVPYLEDSSVVQTKG</sequence>
<evidence type="ECO:0000313" key="1">
    <source>
        <dbReference type="EnsemblMetazoa" id="SMAR004687-PA"/>
    </source>
</evidence>
<reference evidence="1" key="2">
    <citation type="submission" date="2015-02" db="UniProtKB">
        <authorList>
            <consortium name="EnsemblMetazoa"/>
        </authorList>
    </citation>
    <scope>IDENTIFICATION</scope>
</reference>
<keyword evidence="2" id="KW-1185">Reference proteome</keyword>
<proteinExistence type="predicted"/>
<protein>
    <submittedName>
        <fullName evidence="1">Uncharacterized protein</fullName>
    </submittedName>
</protein>
<name>T1IU67_STRMM</name>
<dbReference type="EnsemblMetazoa" id="SMAR004687-RA">
    <property type="protein sequence ID" value="SMAR004687-PA"/>
    <property type="gene ID" value="SMAR004687"/>
</dbReference>
<dbReference type="Proteomes" id="UP000014500">
    <property type="component" value="Unassembled WGS sequence"/>
</dbReference>
<dbReference type="EMBL" id="JH431520">
    <property type="status" value="NOT_ANNOTATED_CDS"/>
    <property type="molecule type" value="Genomic_DNA"/>
</dbReference>
<dbReference type="Gene3D" id="3.30.70.250">
    <property type="entry name" value="Malonyl-CoA ACP transacylase, ACP-binding"/>
    <property type="match status" value="1"/>
</dbReference>
<dbReference type="AlphaFoldDB" id="T1IU67"/>
<accession>T1IU67</accession>
<reference evidence="2" key="1">
    <citation type="submission" date="2011-05" db="EMBL/GenBank/DDBJ databases">
        <authorList>
            <person name="Richards S.R."/>
            <person name="Qu J."/>
            <person name="Jiang H."/>
            <person name="Jhangiani S.N."/>
            <person name="Agravi P."/>
            <person name="Goodspeed R."/>
            <person name="Gross S."/>
            <person name="Mandapat C."/>
            <person name="Jackson L."/>
            <person name="Mathew T."/>
            <person name="Pu L."/>
            <person name="Thornton R."/>
            <person name="Saada N."/>
            <person name="Wilczek-Boney K.B."/>
            <person name="Lee S."/>
            <person name="Kovar C."/>
            <person name="Wu Y."/>
            <person name="Scherer S.E."/>
            <person name="Worley K.C."/>
            <person name="Muzny D.M."/>
            <person name="Gibbs R."/>
        </authorList>
    </citation>
    <scope>NUCLEOTIDE SEQUENCE</scope>
    <source>
        <strain evidence="2">Brora</strain>
    </source>
</reference>